<dbReference type="GO" id="GO:0006605">
    <property type="term" value="P:protein targeting"/>
    <property type="evidence" value="ECO:0007669"/>
    <property type="project" value="InterPro"/>
</dbReference>
<proteinExistence type="inferred from homology"/>
<evidence type="ECO:0000256" key="4">
    <source>
        <dbReference type="ARBA" id="ARBA00022692"/>
    </source>
</evidence>
<dbReference type="PANTHER" id="PTHR30065:SF8">
    <property type="entry name" value="FLAGELLAR BIOSYNTHETIC PROTEIN FLIR"/>
    <property type="match status" value="1"/>
</dbReference>
<evidence type="ECO:0000256" key="5">
    <source>
        <dbReference type="ARBA" id="ARBA00022989"/>
    </source>
</evidence>
<evidence type="ECO:0000313" key="8">
    <source>
        <dbReference type="EMBL" id="AWI82320.1"/>
    </source>
</evidence>
<gene>
    <name evidence="8" type="ORF">CEW88_00730</name>
</gene>
<evidence type="ECO:0000256" key="7">
    <source>
        <dbReference type="SAM" id="Phobius"/>
    </source>
</evidence>
<reference evidence="8 9" key="1">
    <citation type="submission" date="2017-06" db="EMBL/GenBank/DDBJ databases">
        <title>Yangia sp. YSBP01 complete genome sequence.</title>
        <authorList>
            <person name="Woo J.-H."/>
            <person name="Kim H.-S."/>
        </authorList>
    </citation>
    <scope>NUCLEOTIDE SEQUENCE [LARGE SCALE GENOMIC DNA]</scope>
    <source>
        <strain evidence="8 9">YSBP01</strain>
    </source>
</reference>
<dbReference type="AlphaFoldDB" id="A0A2U8H9Q9"/>
<protein>
    <submittedName>
        <fullName evidence="8">Flagellar biosynthesis protein FliR</fullName>
    </submittedName>
</protein>
<comment type="subcellular location">
    <subcellularLocation>
        <location evidence="1">Cell membrane</location>
        <topology evidence="1">Multi-pass membrane protein</topology>
    </subcellularLocation>
</comment>
<keyword evidence="6 7" id="KW-0472">Membrane</keyword>
<evidence type="ECO:0000256" key="1">
    <source>
        <dbReference type="ARBA" id="ARBA00004651"/>
    </source>
</evidence>
<dbReference type="Proteomes" id="UP000244915">
    <property type="component" value="Chromosome 1"/>
</dbReference>
<dbReference type="InterPro" id="IPR002010">
    <property type="entry name" value="T3SS_IM_R"/>
</dbReference>
<keyword evidence="4 7" id="KW-0812">Transmembrane</keyword>
<sequence>MTGLVPLAEMGTQGLWLGLLVLLRVGAALFALPGLGESWVPARLRLVLALLLSAAILPAVTATLPTGSPTLALLLRALATETVAGLFLGVMLRLFVFALQTAGTIAAQATSLSQLLGTAAADPMPALGHVLSVAALALLMATGFHVKAAGYLILSYDILPPLALPDPAILAQVSRAEVSRAFALAFSLAAPFVILSALYNLTLGFINKAMPQLMVAFVGAPVITFGAVALMALVAPTLLAVWLAQVDHFLSAPFR</sequence>
<feature type="transmembrane region" description="Helical" evidence="7">
    <location>
        <begin position="44"/>
        <end position="64"/>
    </location>
</feature>
<keyword evidence="8" id="KW-0282">Flagellum</keyword>
<comment type="similarity">
    <text evidence="2">Belongs to the FliR/MopE/SpaR family.</text>
</comment>
<dbReference type="KEGG" id="ypac:CEW88_00730"/>
<feature type="transmembrane region" description="Helical" evidence="7">
    <location>
        <begin position="14"/>
        <end position="32"/>
    </location>
</feature>
<dbReference type="OrthoDB" id="9779817at2"/>
<feature type="transmembrane region" description="Helical" evidence="7">
    <location>
        <begin position="181"/>
        <end position="201"/>
    </location>
</feature>
<evidence type="ECO:0000256" key="6">
    <source>
        <dbReference type="ARBA" id="ARBA00023136"/>
    </source>
</evidence>
<accession>A0A2U8H9Q9</accession>
<evidence type="ECO:0000256" key="2">
    <source>
        <dbReference type="ARBA" id="ARBA00009772"/>
    </source>
</evidence>
<dbReference type="GO" id="GO:0005886">
    <property type="term" value="C:plasma membrane"/>
    <property type="evidence" value="ECO:0007669"/>
    <property type="project" value="UniProtKB-SubCell"/>
</dbReference>
<organism evidence="8 9">
    <name type="scientific">Alloyangia pacifica</name>
    <dbReference type="NCBI Taxonomy" id="311180"/>
    <lineage>
        <taxon>Bacteria</taxon>
        <taxon>Pseudomonadati</taxon>
        <taxon>Pseudomonadota</taxon>
        <taxon>Alphaproteobacteria</taxon>
        <taxon>Rhodobacterales</taxon>
        <taxon>Roseobacteraceae</taxon>
        <taxon>Alloyangia</taxon>
    </lineage>
</organism>
<dbReference type="Pfam" id="PF01311">
    <property type="entry name" value="Bac_export_1"/>
    <property type="match status" value="1"/>
</dbReference>
<keyword evidence="5 7" id="KW-1133">Transmembrane helix</keyword>
<keyword evidence="3" id="KW-1003">Cell membrane</keyword>
<dbReference type="PANTHER" id="PTHR30065">
    <property type="entry name" value="FLAGELLAR BIOSYNTHETIC PROTEIN FLIR"/>
    <property type="match status" value="1"/>
</dbReference>
<evidence type="ECO:0000256" key="3">
    <source>
        <dbReference type="ARBA" id="ARBA00022475"/>
    </source>
</evidence>
<feature type="transmembrane region" description="Helical" evidence="7">
    <location>
        <begin position="84"/>
        <end position="105"/>
    </location>
</feature>
<feature type="transmembrane region" description="Helical" evidence="7">
    <location>
        <begin position="213"/>
        <end position="244"/>
    </location>
</feature>
<dbReference type="EMBL" id="CP022189">
    <property type="protein sequence ID" value="AWI82320.1"/>
    <property type="molecule type" value="Genomic_DNA"/>
</dbReference>
<evidence type="ECO:0000313" key="9">
    <source>
        <dbReference type="Proteomes" id="UP000244915"/>
    </source>
</evidence>
<dbReference type="PRINTS" id="PR00953">
    <property type="entry name" value="TYPE3IMRPROT"/>
</dbReference>
<dbReference type="RefSeq" id="WP_108964245.1">
    <property type="nucleotide sequence ID" value="NZ_CP022189.1"/>
</dbReference>
<name>A0A2U8H9Q9_9RHOB</name>
<keyword evidence="8" id="KW-0966">Cell projection</keyword>
<keyword evidence="8" id="KW-0969">Cilium</keyword>